<dbReference type="Pfam" id="PF08234">
    <property type="entry name" value="Spindle_Spc25"/>
    <property type="match status" value="1"/>
</dbReference>
<dbReference type="PANTHER" id="PTHR14281:SF0">
    <property type="entry name" value="KINETOCHORE PROTEIN SPC25"/>
    <property type="match status" value="1"/>
</dbReference>
<evidence type="ECO:0000256" key="3">
    <source>
        <dbReference type="ARBA" id="ARBA00022618"/>
    </source>
</evidence>
<dbReference type="GO" id="GO:0005634">
    <property type="term" value="C:nucleus"/>
    <property type="evidence" value="ECO:0007669"/>
    <property type="project" value="UniProtKB-SubCell"/>
</dbReference>
<evidence type="ECO:0000256" key="5">
    <source>
        <dbReference type="ARBA" id="ARBA00022838"/>
    </source>
</evidence>
<dbReference type="Gene3D" id="3.30.457.50">
    <property type="entry name" value="Chromosome segregation protein Spc25"/>
    <property type="match status" value="1"/>
</dbReference>
<feature type="domain" description="Chromosome segregation protein Spc25 C-terminal" evidence="11">
    <location>
        <begin position="173"/>
        <end position="241"/>
    </location>
</feature>
<comment type="caution">
    <text evidence="12">The sequence shown here is derived from an EMBL/GenBank/DDBJ whole genome shotgun (WGS) entry which is preliminary data.</text>
</comment>
<organism evidence="12 13">
    <name type="scientific">Dentipellis fragilis</name>
    <dbReference type="NCBI Taxonomy" id="205917"/>
    <lineage>
        <taxon>Eukaryota</taxon>
        <taxon>Fungi</taxon>
        <taxon>Dikarya</taxon>
        <taxon>Basidiomycota</taxon>
        <taxon>Agaricomycotina</taxon>
        <taxon>Agaricomycetes</taxon>
        <taxon>Russulales</taxon>
        <taxon>Hericiaceae</taxon>
        <taxon>Dentipellis</taxon>
    </lineage>
</organism>
<dbReference type="OrthoDB" id="4056921at2759"/>
<evidence type="ECO:0000256" key="8">
    <source>
        <dbReference type="ARBA" id="ARBA00023328"/>
    </source>
</evidence>
<keyword evidence="13" id="KW-1185">Reference proteome</keyword>
<dbReference type="EMBL" id="SEOQ01000224">
    <property type="protein sequence ID" value="TFY66709.1"/>
    <property type="molecule type" value="Genomic_DNA"/>
</dbReference>
<evidence type="ECO:0000259" key="11">
    <source>
        <dbReference type="Pfam" id="PF08234"/>
    </source>
</evidence>
<evidence type="ECO:0000313" key="12">
    <source>
        <dbReference type="EMBL" id="TFY66709.1"/>
    </source>
</evidence>
<dbReference type="GO" id="GO:0051301">
    <property type="term" value="P:cell division"/>
    <property type="evidence" value="ECO:0007669"/>
    <property type="project" value="UniProtKB-UniRule"/>
</dbReference>
<evidence type="ECO:0000256" key="9">
    <source>
        <dbReference type="RuleBase" id="RU367150"/>
    </source>
</evidence>
<dbReference type="InterPro" id="IPR045143">
    <property type="entry name" value="Spc25"/>
</dbReference>
<dbReference type="InterPro" id="IPR013255">
    <property type="entry name" value="Spc25_C"/>
</dbReference>
<evidence type="ECO:0000256" key="4">
    <source>
        <dbReference type="ARBA" id="ARBA00022776"/>
    </source>
</evidence>
<evidence type="ECO:0000256" key="10">
    <source>
        <dbReference type="SAM" id="Coils"/>
    </source>
</evidence>
<keyword evidence="3 9" id="KW-0132">Cell division</keyword>
<comment type="subcellular location">
    <subcellularLocation>
        <location evidence="9">Nucleus</location>
    </subcellularLocation>
    <subcellularLocation>
        <location evidence="9">Chromosome</location>
        <location evidence="9">Centromere</location>
        <location evidence="9">Kinetochore</location>
    </subcellularLocation>
</comment>
<dbReference type="GO" id="GO:0031262">
    <property type="term" value="C:Ndc80 complex"/>
    <property type="evidence" value="ECO:0007669"/>
    <property type="project" value="InterPro"/>
</dbReference>
<dbReference type="STRING" id="205917.A0A4Y9Z010"/>
<keyword evidence="8 9" id="KW-0137">Centromere</keyword>
<keyword evidence="7 9" id="KW-0131">Cell cycle</keyword>
<keyword evidence="2 9" id="KW-0158">Chromosome</keyword>
<evidence type="ECO:0000256" key="1">
    <source>
        <dbReference type="ARBA" id="ARBA00006379"/>
    </source>
</evidence>
<comment type="similarity">
    <text evidence="1 9">Belongs to the SPC25 family.</text>
</comment>
<dbReference type="GO" id="GO:0007059">
    <property type="term" value="P:chromosome segregation"/>
    <property type="evidence" value="ECO:0007669"/>
    <property type="project" value="InterPro"/>
</dbReference>
<feature type="coiled-coil region" evidence="10">
    <location>
        <begin position="50"/>
        <end position="112"/>
    </location>
</feature>
<reference evidence="12 13" key="1">
    <citation type="submission" date="2019-02" db="EMBL/GenBank/DDBJ databases">
        <title>Genome sequencing of the rare red list fungi Dentipellis fragilis.</title>
        <authorList>
            <person name="Buettner E."/>
            <person name="Kellner H."/>
        </authorList>
    </citation>
    <scope>NUCLEOTIDE SEQUENCE [LARGE SCALE GENOMIC DNA]</scope>
    <source>
        <strain evidence="12 13">DSM 105465</strain>
    </source>
</reference>
<evidence type="ECO:0000313" key="13">
    <source>
        <dbReference type="Proteomes" id="UP000298327"/>
    </source>
</evidence>
<name>A0A4Y9Z010_9AGAM</name>
<keyword evidence="6 10" id="KW-0175">Coiled coil</keyword>
<evidence type="ECO:0000256" key="6">
    <source>
        <dbReference type="ARBA" id="ARBA00023054"/>
    </source>
</evidence>
<sequence>MMAQTFRTPQIDLTSILSAQTPEIDLRLGAYEASTRNFLKAIGDYTNRAVTEINRRRNNYIAEKKKLSDRVQSVEAETNQCKVDEIGLLASLEKEQEETKEAESSVAVFRRQLTSVRETFASLDTEIEHYRAVTNSLRREKGRERGILDKLSSQEIPELQASVDAIGCTIEGVGRDQLLFQFHNVNPADLRQQFTFVLDMSGNTYRALSSSPQLLTLPILVDELNDTKDIYTFVKNLRQSFLRSIS</sequence>
<accession>A0A4Y9Z010</accession>
<comment type="function">
    <text evidence="9">Acts as a component of the essential kinetochore-associated NDC80 complex, which is required for chromosome segregation and spindle checkpoint activity.</text>
</comment>
<gene>
    <name evidence="12" type="ORF">EVG20_g4382</name>
</gene>
<protein>
    <recommendedName>
        <fullName evidence="9">Kinetochore protein SPC25</fullName>
    </recommendedName>
</protein>
<keyword evidence="4 9" id="KW-0498">Mitosis</keyword>
<dbReference type="Proteomes" id="UP000298327">
    <property type="component" value="Unassembled WGS sequence"/>
</dbReference>
<keyword evidence="9" id="KW-0539">Nucleus</keyword>
<evidence type="ECO:0000256" key="7">
    <source>
        <dbReference type="ARBA" id="ARBA00023306"/>
    </source>
</evidence>
<dbReference type="PANTHER" id="PTHR14281">
    <property type="entry name" value="KINETOCHORE PROTEIN SPC25-RELATED"/>
    <property type="match status" value="1"/>
</dbReference>
<evidence type="ECO:0000256" key="2">
    <source>
        <dbReference type="ARBA" id="ARBA00022454"/>
    </source>
</evidence>
<dbReference type="AlphaFoldDB" id="A0A4Y9Z010"/>
<dbReference type="CDD" id="cd23784">
    <property type="entry name" value="RWD_Spc25"/>
    <property type="match status" value="1"/>
</dbReference>
<keyword evidence="5 9" id="KW-0995">Kinetochore</keyword>
<comment type="subunit">
    <text evidence="9">Component of the NDC80 complex.</text>
</comment>
<proteinExistence type="inferred from homology"/>